<dbReference type="AlphaFoldDB" id="A0A176QCW6"/>
<feature type="region of interest" description="Disordered" evidence="1">
    <location>
        <begin position="1"/>
        <end position="28"/>
    </location>
</feature>
<keyword evidence="4" id="KW-1185">Reference proteome</keyword>
<protein>
    <recommendedName>
        <fullName evidence="5">DUF485 domain-containing protein</fullName>
    </recommendedName>
</protein>
<reference evidence="3 4" key="1">
    <citation type="submission" date="2016-01" db="EMBL/GenBank/DDBJ databases">
        <title>Janibacter melonis strain CD11_4 genome sequencing and assembly.</title>
        <authorList>
            <person name="Nair G.R."/>
            <person name="Kaur G."/>
            <person name="Chander A.M."/>
            <person name="Mayilraj S."/>
        </authorList>
    </citation>
    <scope>NUCLEOTIDE SEQUENCE [LARGE SCALE GENOMIC DNA]</scope>
    <source>
        <strain evidence="3 4">CD11-4</strain>
    </source>
</reference>
<evidence type="ECO:0000313" key="3">
    <source>
        <dbReference type="EMBL" id="OAB87524.1"/>
    </source>
</evidence>
<evidence type="ECO:0008006" key="5">
    <source>
        <dbReference type="Google" id="ProtNLM"/>
    </source>
</evidence>
<keyword evidence="2" id="KW-0812">Transmembrane</keyword>
<gene>
    <name evidence="3" type="ORF">AWH69_05500</name>
</gene>
<organism evidence="3 4">
    <name type="scientific">Janibacter melonis</name>
    <dbReference type="NCBI Taxonomy" id="262209"/>
    <lineage>
        <taxon>Bacteria</taxon>
        <taxon>Bacillati</taxon>
        <taxon>Actinomycetota</taxon>
        <taxon>Actinomycetes</taxon>
        <taxon>Micrococcales</taxon>
        <taxon>Intrasporangiaceae</taxon>
        <taxon>Janibacter</taxon>
    </lineage>
</organism>
<sequence>MTHPPQRVRVTRTRTGDTRPRRPSLHEEIGQQSPLGAAYLDSLVRAQLRLALTVVASLALVLGLLPALFALVPAVRGAQVAGLPLPWLVLGLLVYPAAVLSARQYTRAAERIEAQFADVVADR</sequence>
<dbReference type="STRING" id="262209.AWH69_05500"/>
<feature type="transmembrane region" description="Helical" evidence="2">
    <location>
        <begin position="50"/>
        <end position="72"/>
    </location>
</feature>
<dbReference type="Proteomes" id="UP000076976">
    <property type="component" value="Unassembled WGS sequence"/>
</dbReference>
<dbReference type="RefSeq" id="WP_068272935.1">
    <property type="nucleotide sequence ID" value="NZ_BAAAKD010000018.1"/>
</dbReference>
<proteinExistence type="predicted"/>
<evidence type="ECO:0000256" key="2">
    <source>
        <dbReference type="SAM" id="Phobius"/>
    </source>
</evidence>
<comment type="caution">
    <text evidence="3">The sequence shown here is derived from an EMBL/GenBank/DDBJ whole genome shotgun (WGS) entry which is preliminary data.</text>
</comment>
<dbReference type="EMBL" id="LQZG01000002">
    <property type="protein sequence ID" value="OAB87524.1"/>
    <property type="molecule type" value="Genomic_DNA"/>
</dbReference>
<keyword evidence="2" id="KW-1133">Transmembrane helix</keyword>
<feature type="transmembrane region" description="Helical" evidence="2">
    <location>
        <begin position="84"/>
        <end position="102"/>
    </location>
</feature>
<feature type="compositionally biased region" description="Basic and acidic residues" evidence="1">
    <location>
        <begin position="14"/>
        <end position="28"/>
    </location>
</feature>
<evidence type="ECO:0000313" key="4">
    <source>
        <dbReference type="Proteomes" id="UP000076976"/>
    </source>
</evidence>
<evidence type="ECO:0000256" key="1">
    <source>
        <dbReference type="SAM" id="MobiDB-lite"/>
    </source>
</evidence>
<keyword evidence="2" id="KW-0472">Membrane</keyword>
<accession>A0A176QCW6</accession>
<name>A0A176QCW6_9MICO</name>